<feature type="transmembrane region" description="Helical" evidence="10">
    <location>
        <begin position="208"/>
        <end position="226"/>
    </location>
</feature>
<evidence type="ECO:0000256" key="8">
    <source>
        <dbReference type="ARBA" id="ARBA00023065"/>
    </source>
</evidence>
<keyword evidence="15" id="KW-1185">Reference proteome</keyword>
<feature type="domain" description="K+ potassium transporter integral membrane" evidence="12">
    <location>
        <begin position="45"/>
        <end position="540"/>
    </location>
</feature>
<comment type="function">
    <text evidence="10">Potassium transporter.</text>
</comment>
<comment type="subcellular location">
    <subcellularLocation>
        <location evidence="1 10">Membrane</location>
        <topology evidence="1 10">Multi-pass membrane protein</topology>
    </subcellularLocation>
</comment>
<feature type="transmembrane region" description="Helical" evidence="10">
    <location>
        <begin position="323"/>
        <end position="345"/>
    </location>
</feature>
<feature type="transmembrane region" description="Helical" evidence="10">
    <location>
        <begin position="365"/>
        <end position="385"/>
    </location>
</feature>
<dbReference type="Pfam" id="PF22776">
    <property type="entry name" value="K_trans_C"/>
    <property type="match status" value="1"/>
</dbReference>
<dbReference type="GO" id="GO:0016020">
    <property type="term" value="C:membrane"/>
    <property type="evidence" value="ECO:0007669"/>
    <property type="project" value="UniProtKB-SubCell"/>
</dbReference>
<feature type="domain" description="K+ potassium transporter C-terminal" evidence="13">
    <location>
        <begin position="554"/>
        <end position="791"/>
    </location>
</feature>
<feature type="compositionally biased region" description="Polar residues" evidence="11">
    <location>
        <begin position="1"/>
        <end position="13"/>
    </location>
</feature>
<evidence type="ECO:0000259" key="13">
    <source>
        <dbReference type="Pfam" id="PF22776"/>
    </source>
</evidence>
<dbReference type="PANTHER" id="PTHR30540:SF136">
    <property type="entry name" value="POTASSIUM TRANSPORTER"/>
    <property type="match status" value="1"/>
</dbReference>
<dbReference type="InterPro" id="IPR053951">
    <property type="entry name" value="K_trans_N"/>
</dbReference>
<feature type="region of interest" description="Disordered" evidence="11">
    <location>
        <begin position="1"/>
        <end position="35"/>
    </location>
</feature>
<keyword evidence="7 10" id="KW-1133">Transmembrane helix</keyword>
<evidence type="ECO:0000259" key="12">
    <source>
        <dbReference type="Pfam" id="PF02705"/>
    </source>
</evidence>
<keyword evidence="6 10" id="KW-0630">Potassium</keyword>
<keyword evidence="5 10" id="KW-0812">Transmembrane</keyword>
<dbReference type="InterPro" id="IPR003855">
    <property type="entry name" value="K+_transporter"/>
</dbReference>
<organism evidence="14 15">
    <name type="scientific">Marchantia polymorpha subsp. ruderalis</name>
    <dbReference type="NCBI Taxonomy" id="1480154"/>
    <lineage>
        <taxon>Eukaryota</taxon>
        <taxon>Viridiplantae</taxon>
        <taxon>Streptophyta</taxon>
        <taxon>Embryophyta</taxon>
        <taxon>Marchantiophyta</taxon>
        <taxon>Marchantiopsida</taxon>
        <taxon>Marchantiidae</taxon>
        <taxon>Marchantiales</taxon>
        <taxon>Marchantiaceae</taxon>
        <taxon>Marchantia</taxon>
    </lineage>
</organism>
<evidence type="ECO:0000313" key="15">
    <source>
        <dbReference type="Proteomes" id="UP000077202"/>
    </source>
</evidence>
<dbReference type="Proteomes" id="UP000077202">
    <property type="component" value="Unassembled WGS sequence"/>
</dbReference>
<evidence type="ECO:0000256" key="4">
    <source>
        <dbReference type="ARBA" id="ARBA00022538"/>
    </source>
</evidence>
<feature type="transmembrane region" description="Helical" evidence="10">
    <location>
        <begin position="474"/>
        <end position="497"/>
    </location>
</feature>
<gene>
    <name evidence="14" type="ORF">AXG93_1860s1090</name>
</gene>
<evidence type="ECO:0000256" key="5">
    <source>
        <dbReference type="ARBA" id="ARBA00022692"/>
    </source>
</evidence>
<reference evidence="14" key="1">
    <citation type="submission" date="2016-03" db="EMBL/GenBank/DDBJ databases">
        <title>Mechanisms controlling the formation of the plant cell surface in tip-growing cells are functionally conserved among land plants.</title>
        <authorList>
            <person name="Honkanen S."/>
            <person name="Jones V.A."/>
            <person name="Morieri G."/>
            <person name="Champion C."/>
            <person name="Hetherington A.J."/>
            <person name="Kelly S."/>
            <person name="Saint-Marcoux D."/>
            <person name="Proust H."/>
            <person name="Prescott H."/>
            <person name="Dolan L."/>
        </authorList>
    </citation>
    <scope>NUCLEOTIDE SEQUENCE [LARGE SCALE GENOMIC DNA]</scope>
    <source>
        <tissue evidence="14">Whole gametophyte</tissue>
    </source>
</reference>
<dbReference type="Pfam" id="PF02705">
    <property type="entry name" value="K_trans"/>
    <property type="match status" value="1"/>
</dbReference>
<keyword evidence="8 10" id="KW-0406">Ion transport</keyword>
<evidence type="ECO:0000256" key="2">
    <source>
        <dbReference type="ARBA" id="ARBA00008440"/>
    </source>
</evidence>
<keyword evidence="9 10" id="KW-0472">Membrane</keyword>
<evidence type="ECO:0000256" key="6">
    <source>
        <dbReference type="ARBA" id="ARBA00022958"/>
    </source>
</evidence>
<protein>
    <recommendedName>
        <fullName evidence="10">Potassium transporter</fullName>
    </recommendedName>
</protein>
<dbReference type="NCBIfam" id="TIGR00794">
    <property type="entry name" value="kup"/>
    <property type="match status" value="1"/>
</dbReference>
<proteinExistence type="inferred from homology"/>
<feature type="transmembrane region" description="Helical" evidence="10">
    <location>
        <begin position="166"/>
        <end position="188"/>
    </location>
</feature>
<name>A0A176VEP0_MARPO</name>
<evidence type="ECO:0000256" key="9">
    <source>
        <dbReference type="ARBA" id="ARBA00023136"/>
    </source>
</evidence>
<feature type="transmembrane region" description="Helical" evidence="10">
    <location>
        <begin position="79"/>
        <end position="100"/>
    </location>
</feature>
<comment type="caution">
    <text evidence="10">Lacks conserved residue(s) required for the propagation of feature annotation.</text>
</comment>
<dbReference type="GO" id="GO:0015079">
    <property type="term" value="F:potassium ion transmembrane transporter activity"/>
    <property type="evidence" value="ECO:0007669"/>
    <property type="project" value="UniProtKB-UniRule"/>
</dbReference>
<feature type="transmembrane region" description="Helical" evidence="10">
    <location>
        <begin position="446"/>
        <end position="467"/>
    </location>
</feature>
<evidence type="ECO:0000256" key="3">
    <source>
        <dbReference type="ARBA" id="ARBA00022448"/>
    </source>
</evidence>
<dbReference type="AlphaFoldDB" id="A0A176VEP0"/>
<feature type="transmembrane region" description="Helical" evidence="10">
    <location>
        <begin position="233"/>
        <end position="255"/>
    </location>
</feature>
<evidence type="ECO:0000313" key="14">
    <source>
        <dbReference type="EMBL" id="OAE19300.1"/>
    </source>
</evidence>
<accession>A0A176VEP0</accession>
<keyword evidence="4 10" id="KW-0633">Potassium transport</keyword>
<feature type="transmembrane region" description="Helical" evidence="10">
    <location>
        <begin position="282"/>
        <end position="303"/>
    </location>
</feature>
<sequence>MESSSPPRGTTSASEDDQPEGEGTADAVSSQFQKAGPSGRDVLKLAYQSLGVIYGDMGTSPLYVFSNTFEIPPHSTNDIVGAVSLIFWTLTVIGLIKYVMIVLSADDNGEGGTAALYTLLCRHVNISLLISQHKSDKKLANYKTKKHASHSRLETCMERSPMLHKLLLVVVMAGSCMVIGDGILTPAISVLSAVEGIQVVATSLHQNVVVLITCLILIGLFVLQRFGTAKVGFLFAPVVLLWLGLISGIGIYNIVVHQPSIFRAFSPHYAITFLIRNKKNGWIMLGGVVLSITVSVDNFKIFVQAAGTEAMFADLGHFSQRSIQIAFAGVVYPSLVLAYFGQAAYLTKNPENVADTFFKSVPKPIFWPMLVIATLATIVASQAMISGAFSVINQSCNLGCFPRVKVIYTSTTVQGQIYIPEVNYTLMILCIAVVVGFRKTTAIGNAYGIAVVSVMSITTCLVALVIVVVWHQHFLLGILFLVFFGSIEAVYLSSVLYKVASGGWVPLVIATFILSIMLIWQFGTLQKHKFDLQHMVHIDQLDELLGDSRITRVPGIGLFYSETDSGIPPTFSHFISNIPAIHQVLVFICIKYVPVTSVLPGERFYMKPLAVKNFYQCVVRYGYNETPCAGEAFDDLLVGKIAELIKQDKYWQTAGVSNSSSRGTMSPPVEAKITSSTSEIVHLAKFAAGPPSTRPPRTYIQLSPSSPHSITVKTQAEVINEELKYLYNAKESGVVYVIGCTEVQAKPGSSWSKRFIIDILYCVLRKNSRSSVIMLNIPTTRLIEVGMIYDI</sequence>
<evidence type="ECO:0000256" key="7">
    <source>
        <dbReference type="ARBA" id="ARBA00022989"/>
    </source>
</evidence>
<evidence type="ECO:0000256" key="1">
    <source>
        <dbReference type="ARBA" id="ARBA00004141"/>
    </source>
</evidence>
<comment type="similarity">
    <text evidence="2 10">Belongs to the HAK/KUP transporter (TC 2.A.72.3) family.</text>
</comment>
<feature type="transmembrane region" description="Helical" evidence="10">
    <location>
        <begin position="503"/>
        <end position="525"/>
    </location>
</feature>
<evidence type="ECO:0000256" key="11">
    <source>
        <dbReference type="SAM" id="MobiDB-lite"/>
    </source>
</evidence>
<evidence type="ECO:0000256" key="10">
    <source>
        <dbReference type="RuleBase" id="RU321113"/>
    </source>
</evidence>
<dbReference type="InterPro" id="IPR053952">
    <property type="entry name" value="K_trans_C"/>
</dbReference>
<keyword evidence="3" id="KW-0813">Transport</keyword>
<comment type="caution">
    <text evidence="14">The sequence shown here is derived from an EMBL/GenBank/DDBJ whole genome shotgun (WGS) entry which is preliminary data.</text>
</comment>
<dbReference type="PANTHER" id="PTHR30540">
    <property type="entry name" value="OSMOTIC STRESS POTASSIUM TRANSPORTER"/>
    <property type="match status" value="1"/>
</dbReference>
<dbReference type="EMBL" id="LVLJ01003902">
    <property type="protein sequence ID" value="OAE19300.1"/>
    <property type="molecule type" value="Genomic_DNA"/>
</dbReference>